<dbReference type="InterPro" id="IPR038363">
    <property type="entry name" value="LepA_C_sf"/>
</dbReference>
<feature type="transmembrane region" description="Helical" evidence="4">
    <location>
        <begin position="149"/>
        <end position="166"/>
    </location>
</feature>
<evidence type="ECO:0000256" key="3">
    <source>
        <dbReference type="ARBA" id="ARBA00023136"/>
    </source>
</evidence>
<keyword evidence="4" id="KW-1133">Transmembrane helix</keyword>
<dbReference type="GO" id="GO:0003924">
    <property type="term" value="F:GTPase activity"/>
    <property type="evidence" value="ECO:0007669"/>
    <property type="project" value="InterPro"/>
</dbReference>
<evidence type="ECO:0000313" key="6">
    <source>
        <dbReference type="EMBL" id="ATX33540.1"/>
    </source>
</evidence>
<protein>
    <recommendedName>
        <fullName evidence="5">Tr-type G domain-containing protein</fullName>
    </recommendedName>
</protein>
<proteinExistence type="predicted"/>
<dbReference type="GO" id="GO:0005525">
    <property type="term" value="F:GTP binding"/>
    <property type="evidence" value="ECO:0007669"/>
    <property type="project" value="UniProtKB-KW"/>
</dbReference>
<dbReference type="PANTHER" id="PTHR43512">
    <property type="entry name" value="TRANSLATION FACTOR GUF1-RELATED"/>
    <property type="match status" value="1"/>
</dbReference>
<evidence type="ECO:0000256" key="4">
    <source>
        <dbReference type="SAM" id="Phobius"/>
    </source>
</evidence>
<dbReference type="InterPro" id="IPR006297">
    <property type="entry name" value="EF-4"/>
</dbReference>
<evidence type="ECO:0000259" key="5">
    <source>
        <dbReference type="PROSITE" id="PS51722"/>
    </source>
</evidence>
<gene>
    <name evidence="6" type="ORF">CUN91_01100</name>
</gene>
<dbReference type="Gene3D" id="3.30.70.870">
    <property type="entry name" value="Elongation Factor G (Translational Gtpase), domain 3"/>
    <property type="match status" value="1"/>
</dbReference>
<feature type="domain" description="Tr-type G" evidence="5">
    <location>
        <begin position="7"/>
        <end position="187"/>
    </location>
</feature>
<feature type="transmembrane region" description="Helical" evidence="4">
    <location>
        <begin position="363"/>
        <end position="383"/>
    </location>
</feature>
<dbReference type="EMBL" id="CP024798">
    <property type="protein sequence ID" value="ATX33540.1"/>
    <property type="molecule type" value="Genomic_DNA"/>
</dbReference>
<dbReference type="InterPro" id="IPR013842">
    <property type="entry name" value="LepA_CTD"/>
</dbReference>
<dbReference type="Pfam" id="PF06421">
    <property type="entry name" value="LepA_C"/>
    <property type="match status" value="1"/>
</dbReference>
<keyword evidence="3 4" id="KW-0472">Membrane</keyword>
<reference evidence="6 7" key="1">
    <citation type="submission" date="2017-11" db="EMBL/GenBank/DDBJ databases">
        <title>The genome sequence of Candidatus Carsonella ruddii from the psyllid Bactericera trigonica.</title>
        <authorList>
            <person name="Katsir L."/>
            <person name="Zhepu R."/>
            <person name="Piasezky A."/>
            <person name="Jong J."/>
            <person name="Sela N."/>
            <person name="Freilich S."/>
            <person name="Bahar O."/>
        </authorList>
    </citation>
    <scope>NUCLEOTIDE SEQUENCE [LARGE SCALE GENOMIC DNA]</scope>
    <source>
        <strain evidence="6 7">BT</strain>
    </source>
</reference>
<evidence type="ECO:0000313" key="7">
    <source>
        <dbReference type="Proteomes" id="UP000230531"/>
    </source>
</evidence>
<dbReference type="PROSITE" id="PS51722">
    <property type="entry name" value="G_TR_2"/>
    <property type="match status" value="1"/>
</dbReference>
<dbReference type="Gene3D" id="3.40.50.300">
    <property type="entry name" value="P-loop containing nucleotide triphosphate hydrolases"/>
    <property type="match status" value="1"/>
</dbReference>
<evidence type="ECO:0000256" key="2">
    <source>
        <dbReference type="ARBA" id="ARBA00023134"/>
    </source>
</evidence>
<dbReference type="GO" id="GO:0097177">
    <property type="term" value="F:mitochondrial ribosome binding"/>
    <property type="evidence" value="ECO:0007669"/>
    <property type="project" value="TreeGrafter"/>
</dbReference>
<dbReference type="InterPro" id="IPR000795">
    <property type="entry name" value="T_Tr_GTP-bd_dom"/>
</dbReference>
<evidence type="ECO:0000256" key="1">
    <source>
        <dbReference type="ARBA" id="ARBA00022741"/>
    </source>
</evidence>
<sequence>MIKLIMNLANNVSIIAHVDHGKTTLLNSLINFCKKILNYKKKFYFLNNYFYTIKLNIYSVLINKKIINFIDCPGHFDFINEIYKSIICSEICLILIDVLKGIEPQTLFCYNLSKKFNKIIIIFLNKIDIYINFKKIKNKLSLFNKKQKIFFISSKYSIGLINLFFLKKKIIFKKEKVIFILEYLNNLKYGNIIIVKILSGIINIKDILKNKNNNFIKIIKIGIFLPKNFFLKKTFINCIHFFIIDNNYDKKNIFFYNKKNIFFFYKFNVNIYFTIYLKDNFFLFKLINNDYSIFFERKNSILFGNCFFLGFIGNLHSEIFFKKLKILSKFWITNPIIFFLFNKKNIWIINIFNEKNFFEYEQIVIINLYVLKKNFFLIIQYIFNFNYYKIKIKKYDNLLIIIFYINLYKIINNFFLILNKKINGFLFYEFKFHHFLKSELFFIKVSINDKIIEEFNFIIENDLINNCYLFFQKIKNNIKNNLININIKFLYKKKIIFSKKIFSYKKNVLDKCYGGDITRKIKLINKQNNGKQIMQKLSNFYLSKKIIINIIKNEFSNI</sequence>
<dbReference type="NCBIfam" id="TIGR00231">
    <property type="entry name" value="small_GTP"/>
    <property type="match status" value="1"/>
</dbReference>
<name>A0A2K8K4K9_CARRU</name>
<dbReference type="AlphaFoldDB" id="A0A2K8K4K9"/>
<dbReference type="Pfam" id="PF00009">
    <property type="entry name" value="GTP_EFTU"/>
    <property type="match status" value="1"/>
</dbReference>
<keyword evidence="4" id="KW-0812">Transmembrane</keyword>
<dbReference type="InterPro" id="IPR005225">
    <property type="entry name" value="Small_GTP-bd"/>
</dbReference>
<feature type="transmembrane region" description="Helical" evidence="4">
    <location>
        <begin position="398"/>
        <end position="418"/>
    </location>
</feature>
<dbReference type="PRINTS" id="PR00315">
    <property type="entry name" value="ELONGATNFCT"/>
</dbReference>
<dbReference type="PANTHER" id="PTHR43512:SF7">
    <property type="entry name" value="TRANSLATION FACTOR GUF1, MITOCHONDRIAL"/>
    <property type="match status" value="1"/>
</dbReference>
<organism evidence="6 7">
    <name type="scientific">Carsonella ruddii</name>
    <dbReference type="NCBI Taxonomy" id="114186"/>
    <lineage>
        <taxon>Bacteria</taxon>
        <taxon>Pseudomonadati</taxon>
        <taxon>Pseudomonadota</taxon>
        <taxon>Gammaproteobacteria</taxon>
        <taxon>Oceanospirillales</taxon>
        <taxon>Halomonadaceae</taxon>
        <taxon>Zymobacter group</taxon>
        <taxon>Candidatus Carsonella</taxon>
    </lineage>
</organism>
<accession>A0A2K8K4K9</accession>
<dbReference type="Gene3D" id="3.30.70.2570">
    <property type="entry name" value="Elongation factor 4, C-terminal domain"/>
    <property type="match status" value="1"/>
</dbReference>
<dbReference type="Proteomes" id="UP000230531">
    <property type="component" value="Chromosome"/>
</dbReference>
<dbReference type="InterPro" id="IPR027417">
    <property type="entry name" value="P-loop_NTPase"/>
</dbReference>
<dbReference type="GO" id="GO:0045727">
    <property type="term" value="P:positive regulation of translation"/>
    <property type="evidence" value="ECO:0007669"/>
    <property type="project" value="TreeGrafter"/>
</dbReference>
<keyword evidence="1" id="KW-0547">Nucleotide-binding</keyword>
<keyword evidence="2" id="KW-0342">GTP-binding</keyword>
<dbReference type="SUPFAM" id="SSF52540">
    <property type="entry name" value="P-loop containing nucleoside triphosphate hydrolases"/>
    <property type="match status" value="1"/>
</dbReference>
<feature type="transmembrane region" description="Helical" evidence="4">
    <location>
        <begin position="301"/>
        <end position="320"/>
    </location>
</feature>
<feature type="transmembrane region" description="Helical" evidence="4">
    <location>
        <begin position="326"/>
        <end position="342"/>
    </location>
</feature>